<name>A0A2Z3H746_9BACT</name>
<dbReference type="EMBL" id="CP025958">
    <property type="protein sequence ID" value="AWM39406.1"/>
    <property type="molecule type" value="Genomic_DNA"/>
</dbReference>
<sequence>MTADRLLWWLMRLDACVVLCAAPCALLPFEWMSTVHRDWLGLGELPDAVITRYMARSLSLLYALHGAVVFTITVRWREYRSMVPVLAYLHTALGAGVFLADLNAGVPWWWAASEGPGVVAFGLVKLFLYRRASRTGTAVS</sequence>
<dbReference type="OrthoDB" id="285245at2"/>
<evidence type="ECO:0008006" key="4">
    <source>
        <dbReference type="Google" id="ProtNLM"/>
    </source>
</evidence>
<protein>
    <recommendedName>
        <fullName evidence="4">DUF2127 domain-containing protein</fullName>
    </recommendedName>
</protein>
<feature type="transmembrane region" description="Helical" evidence="1">
    <location>
        <begin position="85"/>
        <end position="102"/>
    </location>
</feature>
<feature type="transmembrane region" description="Helical" evidence="1">
    <location>
        <begin position="108"/>
        <end position="128"/>
    </location>
</feature>
<dbReference type="AlphaFoldDB" id="A0A2Z3H746"/>
<reference evidence="2 3" key="1">
    <citation type="submission" date="2018-01" db="EMBL/GenBank/DDBJ databases">
        <title>G. obscuriglobus.</title>
        <authorList>
            <person name="Franke J."/>
            <person name="Blomberg W."/>
            <person name="Selmecki A."/>
        </authorList>
    </citation>
    <scope>NUCLEOTIDE SEQUENCE [LARGE SCALE GENOMIC DNA]</scope>
    <source>
        <strain evidence="2 3">DSM 5831</strain>
    </source>
</reference>
<keyword evidence="1" id="KW-0812">Transmembrane</keyword>
<feature type="transmembrane region" description="Helical" evidence="1">
    <location>
        <begin position="53"/>
        <end position="73"/>
    </location>
</feature>
<gene>
    <name evidence="2" type="ORF">C1280_22070</name>
</gene>
<proteinExistence type="predicted"/>
<keyword evidence="3" id="KW-1185">Reference proteome</keyword>
<keyword evidence="1" id="KW-0472">Membrane</keyword>
<dbReference type="Proteomes" id="UP000245802">
    <property type="component" value="Chromosome"/>
</dbReference>
<evidence type="ECO:0000313" key="2">
    <source>
        <dbReference type="EMBL" id="AWM39406.1"/>
    </source>
</evidence>
<accession>A0A2Z3H746</accession>
<keyword evidence="1" id="KW-1133">Transmembrane helix</keyword>
<evidence type="ECO:0000256" key="1">
    <source>
        <dbReference type="SAM" id="Phobius"/>
    </source>
</evidence>
<evidence type="ECO:0000313" key="3">
    <source>
        <dbReference type="Proteomes" id="UP000245802"/>
    </source>
</evidence>
<dbReference type="RefSeq" id="WP_010033993.1">
    <property type="nucleotide sequence ID" value="NZ_CP025958.1"/>
</dbReference>
<dbReference type="KEGG" id="gog:C1280_22070"/>
<organism evidence="2 3">
    <name type="scientific">Gemmata obscuriglobus</name>
    <dbReference type="NCBI Taxonomy" id="114"/>
    <lineage>
        <taxon>Bacteria</taxon>
        <taxon>Pseudomonadati</taxon>
        <taxon>Planctomycetota</taxon>
        <taxon>Planctomycetia</taxon>
        <taxon>Gemmatales</taxon>
        <taxon>Gemmataceae</taxon>
        <taxon>Gemmata</taxon>
    </lineage>
</organism>